<dbReference type="EMBL" id="JABCRI010000011">
    <property type="protein sequence ID" value="KAF8397613.1"/>
    <property type="molecule type" value="Genomic_DNA"/>
</dbReference>
<gene>
    <name evidence="1" type="ORF">HHK36_016533</name>
</gene>
<evidence type="ECO:0000313" key="1">
    <source>
        <dbReference type="EMBL" id="KAF8397613.1"/>
    </source>
</evidence>
<keyword evidence="2" id="KW-1185">Reference proteome</keyword>
<accession>A0A834Z3K5</accession>
<name>A0A834Z3K5_TETSI</name>
<organism evidence="1 2">
    <name type="scientific">Tetracentron sinense</name>
    <name type="common">Spur-leaf</name>
    <dbReference type="NCBI Taxonomy" id="13715"/>
    <lineage>
        <taxon>Eukaryota</taxon>
        <taxon>Viridiplantae</taxon>
        <taxon>Streptophyta</taxon>
        <taxon>Embryophyta</taxon>
        <taxon>Tracheophyta</taxon>
        <taxon>Spermatophyta</taxon>
        <taxon>Magnoliopsida</taxon>
        <taxon>Trochodendrales</taxon>
        <taxon>Trochodendraceae</taxon>
        <taxon>Tetracentron</taxon>
    </lineage>
</organism>
<reference evidence="1 2" key="1">
    <citation type="submission" date="2020-04" db="EMBL/GenBank/DDBJ databases">
        <title>Plant Genome Project.</title>
        <authorList>
            <person name="Zhang R.-G."/>
        </authorList>
    </citation>
    <scope>NUCLEOTIDE SEQUENCE [LARGE SCALE GENOMIC DNA]</scope>
    <source>
        <strain evidence="1">YNK0</strain>
        <tissue evidence="1">Leaf</tissue>
    </source>
</reference>
<dbReference type="Proteomes" id="UP000655225">
    <property type="component" value="Unassembled WGS sequence"/>
</dbReference>
<sequence length="75" mass="8332">MEVVEALHQKIHFQEPETQKGTQIFDRNAKAINKFVDLEGRNVVGGGGFVFGLGIISVSSYSQYSAYVGTKNFMF</sequence>
<dbReference type="AlphaFoldDB" id="A0A834Z3K5"/>
<protein>
    <submittedName>
        <fullName evidence="1">Uncharacterized protein</fullName>
    </submittedName>
</protein>
<proteinExistence type="predicted"/>
<comment type="caution">
    <text evidence="1">The sequence shown here is derived from an EMBL/GenBank/DDBJ whole genome shotgun (WGS) entry which is preliminary data.</text>
</comment>
<evidence type="ECO:0000313" key="2">
    <source>
        <dbReference type="Proteomes" id="UP000655225"/>
    </source>
</evidence>